<name>A0A1I4VJE8_9BACT</name>
<dbReference type="PROSITE" id="PS00372">
    <property type="entry name" value="PTS_EIIA_TYPE_2_HIS"/>
    <property type="match status" value="1"/>
</dbReference>
<evidence type="ECO:0000313" key="3">
    <source>
        <dbReference type="Proteomes" id="UP000199611"/>
    </source>
</evidence>
<dbReference type="PROSITE" id="PS51094">
    <property type="entry name" value="PTS_EIIA_TYPE_2"/>
    <property type="match status" value="1"/>
</dbReference>
<gene>
    <name evidence="2" type="ORF">SAMN05660836_02315</name>
</gene>
<feature type="domain" description="PTS EIIA type-2" evidence="1">
    <location>
        <begin position="2"/>
        <end position="146"/>
    </location>
</feature>
<evidence type="ECO:0000313" key="2">
    <source>
        <dbReference type="EMBL" id="SFN01253.1"/>
    </source>
</evidence>
<dbReference type="PANTHER" id="PTHR47738:SF1">
    <property type="entry name" value="NITROGEN REGULATORY PROTEIN"/>
    <property type="match status" value="1"/>
</dbReference>
<protein>
    <submittedName>
        <fullName evidence="2">PTS IIA-like nitrogen-regulatory protein PtsN</fullName>
    </submittedName>
</protein>
<dbReference type="Proteomes" id="UP000199611">
    <property type="component" value="Unassembled WGS sequence"/>
</dbReference>
<keyword evidence="3" id="KW-1185">Reference proteome</keyword>
<dbReference type="AlphaFoldDB" id="A0A1I4VJE8"/>
<organism evidence="2 3">
    <name type="scientific">Thermodesulforhabdus norvegica</name>
    <dbReference type="NCBI Taxonomy" id="39841"/>
    <lineage>
        <taxon>Bacteria</taxon>
        <taxon>Pseudomonadati</taxon>
        <taxon>Thermodesulfobacteriota</taxon>
        <taxon>Syntrophobacteria</taxon>
        <taxon>Syntrophobacterales</taxon>
        <taxon>Thermodesulforhabdaceae</taxon>
        <taxon>Thermodesulforhabdus</taxon>
    </lineage>
</organism>
<dbReference type="InterPro" id="IPR051541">
    <property type="entry name" value="PTS_SugarTrans_NitroReg"/>
</dbReference>
<proteinExistence type="predicted"/>
<dbReference type="CDD" id="cd00211">
    <property type="entry name" value="PTS_IIA_fru"/>
    <property type="match status" value="1"/>
</dbReference>
<reference evidence="2 3" key="1">
    <citation type="submission" date="2016-10" db="EMBL/GenBank/DDBJ databases">
        <authorList>
            <person name="de Groot N.N."/>
        </authorList>
    </citation>
    <scope>NUCLEOTIDE SEQUENCE [LARGE SCALE GENOMIC DNA]</scope>
    <source>
        <strain evidence="2 3">DSM 9990</strain>
    </source>
</reference>
<dbReference type="EMBL" id="FOUU01000010">
    <property type="protein sequence ID" value="SFN01253.1"/>
    <property type="molecule type" value="Genomic_DNA"/>
</dbReference>
<dbReference type="Gene3D" id="3.40.930.10">
    <property type="entry name" value="Mannitol-specific EII, Chain A"/>
    <property type="match status" value="1"/>
</dbReference>
<dbReference type="InterPro" id="IPR002178">
    <property type="entry name" value="PTS_EIIA_type-2_dom"/>
</dbReference>
<sequence length="150" mass="16485">MDLLPRRAILTDFEPPDKIAALKKLSELLAPHTSSLSQDEIFRILLERENLGSTGVGRGIAIPHGRCKNIRRPVLCFAKSTKGVDFGASDGKPVHLFFAMVAPENNSTANIKVLAKMAEILKNPTARDALFEAHNADEIAEVLSRYDSDF</sequence>
<dbReference type="GO" id="GO:0030295">
    <property type="term" value="F:protein kinase activator activity"/>
    <property type="evidence" value="ECO:0007669"/>
    <property type="project" value="TreeGrafter"/>
</dbReference>
<dbReference type="Pfam" id="PF00359">
    <property type="entry name" value="PTS_EIIA_2"/>
    <property type="match status" value="1"/>
</dbReference>
<dbReference type="SUPFAM" id="SSF55804">
    <property type="entry name" value="Phoshotransferase/anion transport protein"/>
    <property type="match status" value="1"/>
</dbReference>
<dbReference type="STRING" id="39841.SAMN05660836_02315"/>
<dbReference type="InterPro" id="IPR016152">
    <property type="entry name" value="PTrfase/Anion_transptr"/>
</dbReference>
<accession>A0A1I4VJE8</accession>
<evidence type="ECO:0000259" key="1">
    <source>
        <dbReference type="PROSITE" id="PS51094"/>
    </source>
</evidence>
<dbReference type="PANTHER" id="PTHR47738">
    <property type="entry name" value="PTS SYSTEM FRUCTOSE-LIKE EIIA COMPONENT-RELATED"/>
    <property type="match status" value="1"/>
</dbReference>